<keyword evidence="2" id="KW-1185">Reference proteome</keyword>
<organism evidence="1 2">
    <name type="scientific">Penicillium italicum</name>
    <name type="common">Blue mold</name>
    <dbReference type="NCBI Taxonomy" id="40296"/>
    <lineage>
        <taxon>Eukaryota</taxon>
        <taxon>Fungi</taxon>
        <taxon>Dikarya</taxon>
        <taxon>Ascomycota</taxon>
        <taxon>Pezizomycotina</taxon>
        <taxon>Eurotiomycetes</taxon>
        <taxon>Eurotiomycetidae</taxon>
        <taxon>Eurotiales</taxon>
        <taxon>Aspergillaceae</taxon>
        <taxon>Penicillium</taxon>
    </lineage>
</organism>
<dbReference type="OrthoDB" id="4356078at2759"/>
<protein>
    <submittedName>
        <fullName evidence="1">Uncharacterized protein</fullName>
    </submittedName>
</protein>
<evidence type="ECO:0000313" key="2">
    <source>
        <dbReference type="Proteomes" id="UP000030104"/>
    </source>
</evidence>
<accession>A0A0A2L9H3</accession>
<comment type="caution">
    <text evidence="1">The sequence shown here is derived from an EMBL/GenBank/DDBJ whole genome shotgun (WGS) entry which is preliminary data.</text>
</comment>
<dbReference type="AlphaFoldDB" id="A0A0A2L9H3"/>
<dbReference type="Proteomes" id="UP000030104">
    <property type="component" value="Unassembled WGS sequence"/>
</dbReference>
<dbReference type="EMBL" id="JQGA01000428">
    <property type="protein sequence ID" value="KGO75831.1"/>
    <property type="molecule type" value="Genomic_DNA"/>
</dbReference>
<dbReference type="HOGENOM" id="CLU_087361_0_0_1"/>
<name>A0A0A2L9H3_PENIT</name>
<dbReference type="OMA" id="LYEWDLA"/>
<sequence>MEESLDIEDFKVHSYEIDTSKSVPKLKGQSNFRDWETALYLALGANNRYYTHMISNGIIPLPTPPYYADTTPEAVRDMLVKEGLPVSSGNDCVPTISSTQIRTRIQVNVEANELLRKEYITKCINWQSCNSRACVQLRNTLGVEAKSLVSQKTDVREAFKKLKKTYASSSHQQAFVRYTKWVDLLFKNGTASNFVRKFQEALCDLTATAGALPPVVELCQFKMAIAENSRCHAFLQNLKVIEKDANLMDKVYVEFVDAETNNRSLSQLNNRHD</sequence>
<gene>
    <name evidence="1" type="ORF">PITC_032770</name>
</gene>
<dbReference type="PhylomeDB" id="A0A0A2L9H3"/>
<evidence type="ECO:0000313" key="1">
    <source>
        <dbReference type="EMBL" id="KGO75831.1"/>
    </source>
</evidence>
<proteinExistence type="predicted"/>
<reference evidence="1 2" key="1">
    <citation type="journal article" date="2015" name="Mol. Plant Microbe Interact.">
        <title>Genome, transcriptome, and functional analyses of Penicillium expansum provide new insights into secondary metabolism and pathogenicity.</title>
        <authorList>
            <person name="Ballester A.R."/>
            <person name="Marcet-Houben M."/>
            <person name="Levin E."/>
            <person name="Sela N."/>
            <person name="Selma-Lazaro C."/>
            <person name="Carmona L."/>
            <person name="Wisniewski M."/>
            <person name="Droby S."/>
            <person name="Gonzalez-Candelas L."/>
            <person name="Gabaldon T."/>
        </authorList>
    </citation>
    <scope>NUCLEOTIDE SEQUENCE [LARGE SCALE GENOMIC DNA]</scope>
    <source>
        <strain evidence="1 2">PHI-1</strain>
    </source>
</reference>